<dbReference type="RefSeq" id="WP_037335205.1">
    <property type="nucleotide sequence ID" value="NZ_APNK01000005.1"/>
</dbReference>
<organism evidence="1 2">
    <name type="scientific">Salinisphaera hydrothermalis (strain C41B8)</name>
    <dbReference type="NCBI Taxonomy" id="1304275"/>
    <lineage>
        <taxon>Bacteria</taxon>
        <taxon>Pseudomonadati</taxon>
        <taxon>Pseudomonadota</taxon>
        <taxon>Gammaproteobacteria</taxon>
        <taxon>Salinisphaerales</taxon>
        <taxon>Salinisphaeraceae</taxon>
        <taxon>Salinisphaera</taxon>
    </lineage>
</organism>
<protein>
    <recommendedName>
        <fullName evidence="3">Phage protein</fullName>
    </recommendedName>
</protein>
<sequence length="107" mass="12026">MRDDQIEKEIQAKGLNSPRLTPDAIDEWIVGEQYHRFPNTTTTVCCLSLKNGFNVTADSACVSPENFDEEIGRQVARDKAKGKVWELEGYRLKQALHEGRMTEAGGD</sequence>
<proteinExistence type="predicted"/>
<accession>A0A084INN7</accession>
<evidence type="ECO:0000313" key="2">
    <source>
        <dbReference type="Proteomes" id="UP000028302"/>
    </source>
</evidence>
<evidence type="ECO:0000313" key="1">
    <source>
        <dbReference type="EMBL" id="KEZ78321.1"/>
    </source>
</evidence>
<keyword evidence="2" id="KW-1185">Reference proteome</keyword>
<evidence type="ECO:0008006" key="3">
    <source>
        <dbReference type="Google" id="ProtNLM"/>
    </source>
</evidence>
<reference evidence="1 2" key="1">
    <citation type="submission" date="2013-03" db="EMBL/GenBank/DDBJ databases">
        <title>Salinisphaera hydrothermalis C41B8 Genome Sequencing.</title>
        <authorList>
            <person name="Li C."/>
            <person name="Lai Q."/>
            <person name="Shao Z."/>
        </authorList>
    </citation>
    <scope>NUCLEOTIDE SEQUENCE [LARGE SCALE GENOMIC DNA]</scope>
    <source>
        <strain evidence="1 2">C41B8</strain>
    </source>
</reference>
<dbReference type="STRING" id="1304275.C41B8_05448"/>
<gene>
    <name evidence="1" type="ORF">C41B8_05448</name>
</gene>
<dbReference type="AlphaFoldDB" id="A0A084INN7"/>
<dbReference type="OrthoDB" id="5688154at2"/>
<name>A0A084INN7_SALHC</name>
<dbReference type="eggNOG" id="ENOG5032TAZ">
    <property type="taxonomic scope" value="Bacteria"/>
</dbReference>
<dbReference type="Proteomes" id="UP000028302">
    <property type="component" value="Unassembled WGS sequence"/>
</dbReference>
<dbReference type="Pfam" id="PF13876">
    <property type="entry name" value="Phage_gp49_66"/>
    <property type="match status" value="1"/>
</dbReference>
<comment type="caution">
    <text evidence="1">The sequence shown here is derived from an EMBL/GenBank/DDBJ whole genome shotgun (WGS) entry which is preliminary data.</text>
</comment>
<dbReference type="InterPro" id="IPR025915">
    <property type="entry name" value="Phage_gp49_66"/>
</dbReference>
<dbReference type="EMBL" id="APNK01000005">
    <property type="protein sequence ID" value="KEZ78321.1"/>
    <property type="molecule type" value="Genomic_DNA"/>
</dbReference>